<dbReference type="AlphaFoldDB" id="A0A146M177"/>
<organism evidence="1">
    <name type="scientific">Lygus hesperus</name>
    <name type="common">Western plant bug</name>
    <dbReference type="NCBI Taxonomy" id="30085"/>
    <lineage>
        <taxon>Eukaryota</taxon>
        <taxon>Metazoa</taxon>
        <taxon>Ecdysozoa</taxon>
        <taxon>Arthropoda</taxon>
        <taxon>Hexapoda</taxon>
        <taxon>Insecta</taxon>
        <taxon>Pterygota</taxon>
        <taxon>Neoptera</taxon>
        <taxon>Paraneoptera</taxon>
        <taxon>Hemiptera</taxon>
        <taxon>Heteroptera</taxon>
        <taxon>Panheteroptera</taxon>
        <taxon>Cimicomorpha</taxon>
        <taxon>Miridae</taxon>
        <taxon>Mirini</taxon>
        <taxon>Lygus</taxon>
    </lineage>
</organism>
<accession>A0A146M177</accession>
<protein>
    <submittedName>
        <fullName evidence="1">Uncharacterized protein</fullName>
    </submittedName>
</protein>
<proteinExistence type="predicted"/>
<dbReference type="EMBL" id="GDHC01006102">
    <property type="protein sequence ID" value="JAQ12527.1"/>
    <property type="molecule type" value="Transcribed_RNA"/>
</dbReference>
<feature type="non-terminal residue" evidence="1">
    <location>
        <position position="1"/>
    </location>
</feature>
<name>A0A146M177_LYGHE</name>
<gene>
    <name evidence="1" type="ORF">g.92464</name>
</gene>
<evidence type="ECO:0000313" key="1">
    <source>
        <dbReference type="EMBL" id="JAQ12527.1"/>
    </source>
</evidence>
<sequence>NNNSNNNNNNVCPPYLTLPYSSYTFSPQCNTISPFPAPSETVILSSPSPSPVTSTKAAKTSAATSHAIVNDEYNIANGNSSNDMGGVYYNNDNSNMVKAVAPTSVHNNTYAMTSSLLPGFATATTTTNINLTSPSVQFASTTLPMLNYGGCSLQYVLQ</sequence>
<reference evidence="1" key="1">
    <citation type="journal article" date="2016" name="Gigascience">
        <title>De novo construction of an expanded transcriptome assembly for the western tarnished plant bug, Lygus hesperus.</title>
        <authorList>
            <person name="Tassone E.E."/>
            <person name="Geib S.M."/>
            <person name="Hall B."/>
            <person name="Fabrick J.A."/>
            <person name="Brent C.S."/>
            <person name="Hull J.J."/>
        </authorList>
    </citation>
    <scope>NUCLEOTIDE SEQUENCE</scope>
</reference>